<evidence type="ECO:0000259" key="9">
    <source>
        <dbReference type="PROSITE" id="PS51379"/>
    </source>
</evidence>
<evidence type="ECO:0000256" key="6">
    <source>
        <dbReference type="ARBA" id="ARBA00023014"/>
    </source>
</evidence>
<feature type="transmembrane region" description="Helical" evidence="8">
    <location>
        <begin position="236"/>
        <end position="257"/>
    </location>
</feature>
<proteinExistence type="predicted"/>
<dbReference type="InterPro" id="IPR008620">
    <property type="entry name" value="FixH"/>
</dbReference>
<feature type="compositionally biased region" description="Basic residues" evidence="7">
    <location>
        <begin position="1"/>
        <end position="15"/>
    </location>
</feature>
<dbReference type="PANTHER" id="PTHR30176">
    <property type="entry name" value="FERREDOXIN-TYPE PROTEIN NAPH"/>
    <property type="match status" value="1"/>
</dbReference>
<dbReference type="PATRIC" id="fig|270351.10.peg.3007"/>
<feature type="transmembrane region" description="Helical" evidence="8">
    <location>
        <begin position="538"/>
        <end position="557"/>
    </location>
</feature>
<evidence type="ECO:0000256" key="1">
    <source>
        <dbReference type="ARBA" id="ARBA00022448"/>
    </source>
</evidence>
<dbReference type="Proteomes" id="UP000061432">
    <property type="component" value="Chromosome"/>
</dbReference>
<keyword evidence="4" id="KW-0249">Electron transport</keyword>
<dbReference type="PANTHER" id="PTHR30176:SF3">
    <property type="entry name" value="FERREDOXIN-TYPE PROTEIN NAPH"/>
    <property type="match status" value="1"/>
</dbReference>
<dbReference type="GO" id="GO:0051539">
    <property type="term" value="F:4 iron, 4 sulfur cluster binding"/>
    <property type="evidence" value="ECO:0007669"/>
    <property type="project" value="UniProtKB-KW"/>
</dbReference>
<dbReference type="GO" id="GO:0005886">
    <property type="term" value="C:plasma membrane"/>
    <property type="evidence" value="ECO:0007669"/>
    <property type="project" value="TreeGrafter"/>
</dbReference>
<dbReference type="AlphaFoldDB" id="A0A0C6FTK7"/>
<keyword evidence="1" id="KW-0813">Transport</keyword>
<feature type="transmembrane region" description="Helical" evidence="8">
    <location>
        <begin position="206"/>
        <end position="224"/>
    </location>
</feature>
<name>A0A0C6FTK7_9HYPH</name>
<protein>
    <submittedName>
        <fullName evidence="10">Cytochrome c oxidase accessory protein CcoG</fullName>
    </submittedName>
</protein>
<dbReference type="KEGG" id="maqu:Maq22A_c15600"/>
<dbReference type="PROSITE" id="PS51379">
    <property type="entry name" value="4FE4S_FER_2"/>
    <property type="match status" value="1"/>
</dbReference>
<reference evidence="11" key="2">
    <citation type="submission" date="2015-01" db="EMBL/GenBank/DDBJ databases">
        <title>Complete genome sequence of Methylobacterium aquaticum strain 22A.</title>
        <authorList>
            <person name="Tani A."/>
            <person name="Ogura Y."/>
            <person name="Hayashi T."/>
        </authorList>
    </citation>
    <scope>NUCLEOTIDE SEQUENCE [LARGE SCALE GENOMIC DNA]</scope>
    <source>
        <strain evidence="11">MA-22A</strain>
    </source>
</reference>
<keyword evidence="8" id="KW-0472">Membrane</keyword>
<dbReference type="SUPFAM" id="SSF54862">
    <property type="entry name" value="4Fe-4S ferredoxins"/>
    <property type="match status" value="1"/>
</dbReference>
<keyword evidence="3" id="KW-0479">Metal-binding</keyword>
<dbReference type="GO" id="GO:0046872">
    <property type="term" value="F:metal ion binding"/>
    <property type="evidence" value="ECO:0007669"/>
    <property type="project" value="UniProtKB-KW"/>
</dbReference>
<evidence type="ECO:0000313" key="11">
    <source>
        <dbReference type="Proteomes" id="UP000061432"/>
    </source>
</evidence>
<keyword evidence="6" id="KW-0411">Iron-sulfur</keyword>
<dbReference type="Gene3D" id="2.60.40.10">
    <property type="entry name" value="Immunoglobulins"/>
    <property type="match status" value="1"/>
</dbReference>
<keyword evidence="8" id="KW-1133">Transmembrane helix</keyword>
<evidence type="ECO:0000256" key="5">
    <source>
        <dbReference type="ARBA" id="ARBA00023004"/>
    </source>
</evidence>
<dbReference type="InterPro" id="IPR032879">
    <property type="entry name" value="FixG_C"/>
</dbReference>
<organism evidence="10 11">
    <name type="scientific">Methylobacterium aquaticum</name>
    <dbReference type="NCBI Taxonomy" id="270351"/>
    <lineage>
        <taxon>Bacteria</taxon>
        <taxon>Pseudomonadati</taxon>
        <taxon>Pseudomonadota</taxon>
        <taxon>Alphaproteobacteria</taxon>
        <taxon>Hyphomicrobiales</taxon>
        <taxon>Methylobacteriaceae</taxon>
        <taxon>Methylobacterium</taxon>
    </lineage>
</organism>
<dbReference type="Pfam" id="PF12801">
    <property type="entry name" value="Fer4_5"/>
    <property type="match status" value="1"/>
</dbReference>
<evidence type="ECO:0000256" key="4">
    <source>
        <dbReference type="ARBA" id="ARBA00022982"/>
    </source>
</evidence>
<gene>
    <name evidence="10" type="primary">napH</name>
    <name evidence="10" type="ORF">Maq22A_c15600</name>
</gene>
<dbReference type="Pfam" id="PF11614">
    <property type="entry name" value="FixG_C"/>
    <property type="match status" value="1"/>
</dbReference>
<accession>A0A0C6FTK7</accession>
<feature type="transmembrane region" description="Helical" evidence="8">
    <location>
        <begin position="132"/>
        <end position="153"/>
    </location>
</feature>
<evidence type="ECO:0000313" key="10">
    <source>
        <dbReference type="EMBL" id="BAQ46275.1"/>
    </source>
</evidence>
<dbReference type="NCBIfam" id="TIGR02745">
    <property type="entry name" value="ccoG_rdxA_fixG"/>
    <property type="match status" value="1"/>
</dbReference>
<keyword evidence="5" id="KW-0408">Iron</keyword>
<sequence>MKRAAPRSKTARARFRAAGQAAMAPSEPATTARAAAPHERRRTKFGAAATRTAVPAVTGALYEARRKIHPQAVRGRFRTAKWIILAAALGVYYLVPFLRFDRGPGAPSQAVLIDLDRGRLYFFFIELWPQEITYVMGLLILAALILFLMNAVAGRLWCGYLCPQTVWTDLFLVVERLVEGDRRARLKLDAAPWSVEKVALRTLKHAIWLLIAWWTGGAWVLYFADAPTLVRQLATFQAPPAAGFAILTLTATTYGLAGHLREQVCTYMCPWPRIQGALTDAHSLNILYRVDRGEPRASVKTAGALRAAGRPAGDCVDCYACVTACPAGIDIRDGLQLACIQCGLCADACDTVMTRLGRPTGLIAYDTEANGRRRAAGLPPVRKILRPRTVAYGLMVVGIGGFMLASLAARSFTGVSVLHDRNPLFVVLSDGGVRNGYTVRVINKRGAARRFVLGLEGLAGARLEVVGAAGDLVVPADATREYRVLVFAPPGSTGSAPLAFRLTDPATGETAVAPDHLRHRETMQAHPVSPFRLTGRHVLLAFAGFFATIAAADAVLVSSALRTFTGLEAASPYHAGQVYAAELARARAQGARHWRLDSALARDGAGARLTVSLRGPDGTPLPGKDLRARLERPTDACLDQVLPLAAGDPGTYAGGLDALPPGQWRLVVEVTGPDGVELRRERRLTVE</sequence>
<dbReference type="Pfam" id="PF05751">
    <property type="entry name" value="FixH"/>
    <property type="match status" value="1"/>
</dbReference>
<dbReference type="EMBL" id="AP014704">
    <property type="protein sequence ID" value="BAQ46275.1"/>
    <property type="molecule type" value="Genomic_DNA"/>
</dbReference>
<dbReference type="InterPro" id="IPR013783">
    <property type="entry name" value="Ig-like_fold"/>
</dbReference>
<feature type="domain" description="4Fe-4S ferredoxin-type" evidence="9">
    <location>
        <begin position="305"/>
        <end position="334"/>
    </location>
</feature>
<evidence type="ECO:0000256" key="3">
    <source>
        <dbReference type="ARBA" id="ARBA00022723"/>
    </source>
</evidence>
<dbReference type="PROSITE" id="PS00198">
    <property type="entry name" value="4FE4S_FER_1"/>
    <property type="match status" value="1"/>
</dbReference>
<keyword evidence="8" id="KW-0812">Transmembrane</keyword>
<evidence type="ECO:0000256" key="2">
    <source>
        <dbReference type="ARBA" id="ARBA00022485"/>
    </source>
</evidence>
<feature type="region of interest" description="Disordered" evidence="7">
    <location>
        <begin position="1"/>
        <end position="41"/>
    </location>
</feature>
<dbReference type="Pfam" id="PF13746">
    <property type="entry name" value="Fer4_18"/>
    <property type="match status" value="1"/>
</dbReference>
<keyword evidence="2" id="KW-0004">4Fe-4S</keyword>
<dbReference type="InterPro" id="IPR017900">
    <property type="entry name" value="4Fe4S_Fe_S_CS"/>
</dbReference>
<dbReference type="InterPro" id="IPR051684">
    <property type="entry name" value="Electron_Trans/Redox"/>
</dbReference>
<evidence type="ECO:0000256" key="7">
    <source>
        <dbReference type="SAM" id="MobiDB-lite"/>
    </source>
</evidence>
<dbReference type="InterPro" id="IPR017896">
    <property type="entry name" value="4Fe4S_Fe-S-bd"/>
</dbReference>
<dbReference type="InterPro" id="IPR014116">
    <property type="entry name" value="Cyt_c_oxidase_cbb3_FixG"/>
</dbReference>
<feature type="transmembrane region" description="Helical" evidence="8">
    <location>
        <begin position="390"/>
        <end position="409"/>
    </location>
</feature>
<feature type="transmembrane region" description="Helical" evidence="8">
    <location>
        <begin position="82"/>
        <end position="100"/>
    </location>
</feature>
<dbReference type="STRING" id="270351.Maq22A_c15600"/>
<reference evidence="10 11" key="1">
    <citation type="journal article" date="2015" name="Genome Announc.">
        <title>Complete Genome Sequence of Methylobacterium aquaticum Strain 22A, Isolated from Racomitrium japonicum Moss.</title>
        <authorList>
            <person name="Tani A."/>
            <person name="Ogura Y."/>
            <person name="Hayashi T."/>
            <person name="Kimbara K."/>
        </authorList>
    </citation>
    <scope>NUCLEOTIDE SEQUENCE [LARGE SCALE GENOMIC DNA]</scope>
    <source>
        <strain evidence="10 11">MA-22A</strain>
    </source>
</reference>
<evidence type="ECO:0000256" key="8">
    <source>
        <dbReference type="SAM" id="Phobius"/>
    </source>
</evidence>